<keyword evidence="2" id="KW-1133">Transmembrane helix</keyword>
<dbReference type="CDD" id="cd16021">
    <property type="entry name" value="ALP_like"/>
    <property type="match status" value="1"/>
</dbReference>
<sequence length="795" mass="91584">MDIEPLIKPEASPVIHSHSSSKYSSLAPSLKQLLILFVLIKVFLLVLWLLWMNGSFNTVFYAGTIRPLKDQLNLNFTGIYQDTLSYYTQFKASTPAPPLGLSLQHTNSTSNGGIWECKMPDKDPWHADMLPYLNPLDTWKCTPKFVPMTQFNSTTVRNINLLSLRSEFAKEHKCRFKCLYPQDDYKYRPGNWTEVTQPTQPQCDIFEVQCFKGEFTNKTPDQADIYHQIFRPDLPHGIQLELTAQLNTTTVLTTTTPLPPTTPALPKIEPVKDKPDNPKKGKREVKMESEKTDKENAYGIHMVIFDSVSRSNFYRSMQRFVYLLREEYEAIPFHNMNKVAINSLGNAIALLFGKQMEVLPKSPLNAEEIPPDATYARSEICYGRYMDDEPSLILSMLRKLGYKTMMAEDWARGALNWPSCYGFKKSPVDHYMRPFQLRAEENGRQEKGVGWKDYQDARCRETYSDIMNYFKEFVNAYDDVTKKFSLSWMSTLAHDYLNQLYHADNDFYRWFQELAPKLENSFVFVMADHGLRFGGQRWTPTGTMEDNNPFLFISLPKKLRHNSTLRRIMEENSKLLLSHHDTYATLLSIVKESHKWDGSTWDPIWPKPEDIPNLPPMHGSSLFHSPMKQPRDCPSLRIPFSYCQCEQKFVEIVAESGPIAGRLIQDLAQASVDKINKDIADLKYTDKCEKLSIDSCNDCKKECDKCKIKLEEMELQRAPGAAPQDETITEKTYRISFQTTPGGGQFSTSVEFVSEQFERQNTHGDQSKCAVDEPKIQPYCYCKDLAKTTQDDKKS</sequence>
<dbReference type="SUPFAM" id="SSF53649">
    <property type="entry name" value="Alkaline phosphatase-like"/>
    <property type="match status" value="1"/>
</dbReference>
<protein>
    <submittedName>
        <fullName evidence="3">Uncharacterized protein</fullName>
    </submittedName>
</protein>
<gene>
    <name evidence="3" type="ORF">DdX_10048</name>
</gene>
<organism evidence="3 4">
    <name type="scientific">Ditylenchus destructor</name>
    <dbReference type="NCBI Taxonomy" id="166010"/>
    <lineage>
        <taxon>Eukaryota</taxon>
        <taxon>Metazoa</taxon>
        <taxon>Ecdysozoa</taxon>
        <taxon>Nematoda</taxon>
        <taxon>Chromadorea</taxon>
        <taxon>Rhabditida</taxon>
        <taxon>Tylenchina</taxon>
        <taxon>Tylenchomorpha</taxon>
        <taxon>Sphaerularioidea</taxon>
        <taxon>Anguinidae</taxon>
        <taxon>Anguininae</taxon>
        <taxon>Ditylenchus</taxon>
    </lineage>
</organism>
<dbReference type="GO" id="GO:0005615">
    <property type="term" value="C:extracellular space"/>
    <property type="evidence" value="ECO:0007669"/>
    <property type="project" value="TreeGrafter"/>
</dbReference>
<dbReference type="Gene3D" id="3.40.720.10">
    <property type="entry name" value="Alkaline Phosphatase, subunit A"/>
    <property type="match status" value="1"/>
</dbReference>
<accession>A0AAD4MZR6</accession>
<comment type="caution">
    <text evidence="3">The sequence shown here is derived from an EMBL/GenBank/DDBJ whole genome shotgun (WGS) entry which is preliminary data.</text>
</comment>
<evidence type="ECO:0000313" key="3">
    <source>
        <dbReference type="EMBL" id="KAI1711586.1"/>
    </source>
</evidence>
<name>A0AAD4MZR6_9BILA</name>
<dbReference type="Pfam" id="PF02995">
    <property type="entry name" value="DUF229"/>
    <property type="match status" value="1"/>
</dbReference>
<dbReference type="Proteomes" id="UP001201812">
    <property type="component" value="Unassembled WGS sequence"/>
</dbReference>
<keyword evidence="4" id="KW-1185">Reference proteome</keyword>
<evidence type="ECO:0000256" key="1">
    <source>
        <dbReference type="SAM" id="MobiDB-lite"/>
    </source>
</evidence>
<keyword evidence="2" id="KW-0812">Transmembrane</keyword>
<feature type="compositionally biased region" description="Basic and acidic residues" evidence="1">
    <location>
        <begin position="269"/>
        <end position="292"/>
    </location>
</feature>
<feature type="region of interest" description="Disordered" evidence="1">
    <location>
        <begin position="253"/>
        <end position="292"/>
    </location>
</feature>
<feature type="transmembrane region" description="Helical" evidence="2">
    <location>
        <begin position="33"/>
        <end position="51"/>
    </location>
</feature>
<evidence type="ECO:0000256" key="2">
    <source>
        <dbReference type="SAM" id="Phobius"/>
    </source>
</evidence>
<dbReference type="EMBL" id="JAKKPZ010000021">
    <property type="protein sequence ID" value="KAI1711586.1"/>
    <property type="molecule type" value="Genomic_DNA"/>
</dbReference>
<evidence type="ECO:0000313" key="4">
    <source>
        <dbReference type="Proteomes" id="UP001201812"/>
    </source>
</evidence>
<dbReference type="InterPro" id="IPR004245">
    <property type="entry name" value="DUF229"/>
</dbReference>
<proteinExistence type="predicted"/>
<dbReference type="PANTHER" id="PTHR10974">
    <property type="entry name" value="FI08016P-RELATED"/>
    <property type="match status" value="1"/>
</dbReference>
<keyword evidence="2" id="KW-0472">Membrane</keyword>
<reference evidence="3" key="1">
    <citation type="submission" date="2022-01" db="EMBL/GenBank/DDBJ databases">
        <title>Genome Sequence Resource for Two Populations of Ditylenchus destructor, the Migratory Endoparasitic Phytonematode.</title>
        <authorList>
            <person name="Zhang H."/>
            <person name="Lin R."/>
            <person name="Xie B."/>
        </authorList>
    </citation>
    <scope>NUCLEOTIDE SEQUENCE</scope>
    <source>
        <strain evidence="3">BazhouSP</strain>
    </source>
</reference>
<dbReference type="InterPro" id="IPR017850">
    <property type="entry name" value="Alkaline_phosphatase_core_sf"/>
</dbReference>
<dbReference type="AlphaFoldDB" id="A0AAD4MZR6"/>
<dbReference type="PANTHER" id="PTHR10974:SF75">
    <property type="entry name" value="SULFATASE DOMAIN-CONTAINING PROTEIN"/>
    <property type="match status" value="1"/>
</dbReference>